<dbReference type="RefSeq" id="WP_123641517.1">
    <property type="nucleotide sequence ID" value="NZ_ML119083.1"/>
</dbReference>
<comment type="caution">
    <text evidence="2">The sequence shown here is derived from an EMBL/GenBank/DDBJ whole genome shotgun (WGS) entry which is preliminary data.</text>
</comment>
<dbReference type="InterPro" id="IPR010344">
    <property type="entry name" value="YbjH"/>
</dbReference>
<sequence>MRLKSTTILTGLALLATAASAQQDWRPTYTTYGTPGLIEMPSGLSDPSGQFTLSYGGFGNHQRATLSFQISDRLGGSFRYSRIGENTGPGTDPTFDRSFDIRFRLVDEGRYLPAVTVGLQDFLGTGLYSGEYVVATKHFGENLRVTAGLGWGRLGTQNPIDNPLAQIDDRFETRPTNPFGTGGDFGQGGTVATDVFFRGDASLFGGVEYRFSDRLTGIVEYSGDAYVREDRLGTFEPSSPYNVGVVYKPRDEYQLSASVLQGETLAFSAHFTIDPTNRLSVSGLDPAPIPVAVRPPDARAAASWNRSPAAETALRDLVVTALETEGVEVKAVEFTDRSVRIRYANTRYRTESQPMGRISRILTQSMPPAIEDFIFEPERQGIPLSRIVIRRSDVEQLENEVGATEASFARAAITDAAGTEAGLVRIPPEEGALSYGVRPYLSTRYFDPDRPIDIDVGVRASVSYRFSPNLVFDGVAQWRLTDAPEPTDSSTPAVYPVRTDGDRYNDEGNPYISRLTLAHFGRPGTDLYSRVTVGYLERMYAGVSTELLWKPVDSRLALGAEVNYVQQRAFDGGLGFRDYDVWTGHASAYYDLGNGYHTQLDVGRYLAGDWGATISLDREFENGWRVGAFATRTDISFEDFGEGSFDKGLRITIPTDWTIGTPTRQAFTLDLRSLQRDGGARLSVQDRLYGVVRDAHAPELESTWGRYWR</sequence>
<gene>
    <name evidence="2" type="ORF">EAT49_06610</name>
</gene>
<organism evidence="2 3">
    <name type="scientific">Histidinibacterium lentulum</name>
    <dbReference type="NCBI Taxonomy" id="2480588"/>
    <lineage>
        <taxon>Bacteria</taxon>
        <taxon>Pseudomonadati</taxon>
        <taxon>Pseudomonadota</taxon>
        <taxon>Alphaproteobacteria</taxon>
        <taxon>Rhodobacterales</taxon>
        <taxon>Paracoccaceae</taxon>
        <taxon>Histidinibacterium</taxon>
    </lineage>
</organism>
<protein>
    <submittedName>
        <fullName evidence="2">YjbH domain-containing protein</fullName>
    </submittedName>
</protein>
<evidence type="ECO:0000313" key="2">
    <source>
        <dbReference type="EMBL" id="ROU02966.1"/>
    </source>
</evidence>
<evidence type="ECO:0000313" key="3">
    <source>
        <dbReference type="Proteomes" id="UP000268016"/>
    </source>
</evidence>
<keyword evidence="1" id="KW-0732">Signal</keyword>
<feature type="signal peptide" evidence="1">
    <location>
        <begin position="1"/>
        <end position="21"/>
    </location>
</feature>
<accession>A0A3N2R6K3</accession>
<evidence type="ECO:0000256" key="1">
    <source>
        <dbReference type="SAM" id="SignalP"/>
    </source>
</evidence>
<reference evidence="2 3" key="1">
    <citation type="submission" date="2018-10" db="EMBL/GenBank/DDBJ databases">
        <title>Histidinibacterium lentulum gen. nov., sp. nov., a marine bacterium from the culture broth of Picochlorum sp. 122.</title>
        <authorList>
            <person name="Wang G."/>
        </authorList>
    </citation>
    <scope>NUCLEOTIDE SEQUENCE [LARGE SCALE GENOMIC DNA]</scope>
    <source>
        <strain evidence="2 3">B17</strain>
    </source>
</reference>
<dbReference type="OrthoDB" id="19542at2"/>
<feature type="chain" id="PRO_5018092767" evidence="1">
    <location>
        <begin position="22"/>
        <end position="709"/>
    </location>
</feature>
<proteinExistence type="predicted"/>
<keyword evidence="3" id="KW-1185">Reference proteome</keyword>
<dbReference type="EMBL" id="RDRB01000003">
    <property type="protein sequence ID" value="ROU02966.1"/>
    <property type="molecule type" value="Genomic_DNA"/>
</dbReference>
<dbReference type="AlphaFoldDB" id="A0A3N2R6K3"/>
<name>A0A3N2R6K3_9RHOB</name>
<dbReference type="Pfam" id="PF06082">
    <property type="entry name" value="YjbH"/>
    <property type="match status" value="1"/>
</dbReference>
<dbReference type="Proteomes" id="UP000268016">
    <property type="component" value="Unassembled WGS sequence"/>
</dbReference>